<name>A0AAV6INS9_9ERIC</name>
<comment type="caution">
    <text evidence="1">The sequence shown here is derived from an EMBL/GenBank/DDBJ whole genome shotgun (WGS) entry which is preliminary data.</text>
</comment>
<dbReference type="AlphaFoldDB" id="A0AAV6INS9"/>
<reference evidence="1" key="1">
    <citation type="submission" date="2020-08" db="EMBL/GenBank/DDBJ databases">
        <title>Plant Genome Project.</title>
        <authorList>
            <person name="Zhang R.-G."/>
        </authorList>
    </citation>
    <scope>NUCLEOTIDE SEQUENCE</scope>
    <source>
        <strain evidence="1">WSP0</strain>
        <tissue evidence="1">Leaf</tissue>
    </source>
</reference>
<dbReference type="EMBL" id="JACTNZ010000010">
    <property type="protein sequence ID" value="KAG5530152.1"/>
    <property type="molecule type" value="Genomic_DNA"/>
</dbReference>
<gene>
    <name evidence="1" type="ORF">RHGRI_030502</name>
</gene>
<sequence>MVDLRKIDRDDMHVDSLDEKYHACLEDISCPTFNEENNLTLNEEDNLVEELLEHSSMDLMIWHQENLLSHLPNSLRQPHCKKYIILELRLKGKRNPTLSRLWLLVLGDQNESRRQEFGMWTGMFRTLPQPTVAMLEVSVNESMLLKIAILIHICSELHNVGLSATSL</sequence>
<organism evidence="1 2">
    <name type="scientific">Rhododendron griersonianum</name>
    <dbReference type="NCBI Taxonomy" id="479676"/>
    <lineage>
        <taxon>Eukaryota</taxon>
        <taxon>Viridiplantae</taxon>
        <taxon>Streptophyta</taxon>
        <taxon>Embryophyta</taxon>
        <taxon>Tracheophyta</taxon>
        <taxon>Spermatophyta</taxon>
        <taxon>Magnoliopsida</taxon>
        <taxon>eudicotyledons</taxon>
        <taxon>Gunneridae</taxon>
        <taxon>Pentapetalae</taxon>
        <taxon>asterids</taxon>
        <taxon>Ericales</taxon>
        <taxon>Ericaceae</taxon>
        <taxon>Ericoideae</taxon>
        <taxon>Rhodoreae</taxon>
        <taxon>Rhododendron</taxon>
    </lineage>
</organism>
<protein>
    <submittedName>
        <fullName evidence="1">Uncharacterized protein</fullName>
    </submittedName>
</protein>
<accession>A0AAV6INS9</accession>
<dbReference type="Proteomes" id="UP000823749">
    <property type="component" value="Chromosome 10"/>
</dbReference>
<proteinExistence type="predicted"/>
<evidence type="ECO:0000313" key="2">
    <source>
        <dbReference type="Proteomes" id="UP000823749"/>
    </source>
</evidence>
<keyword evidence="2" id="KW-1185">Reference proteome</keyword>
<evidence type="ECO:0000313" key="1">
    <source>
        <dbReference type="EMBL" id="KAG5530152.1"/>
    </source>
</evidence>